<protein>
    <submittedName>
        <fullName evidence="1">DUF2931 family protein</fullName>
    </submittedName>
</protein>
<gene>
    <name evidence="1" type="ORF">NJF43_09760</name>
</gene>
<evidence type="ECO:0000313" key="1">
    <source>
        <dbReference type="EMBL" id="MCO7545036.1"/>
    </source>
</evidence>
<dbReference type="Pfam" id="PF11153">
    <property type="entry name" value="DUF2931"/>
    <property type="match status" value="1"/>
</dbReference>
<dbReference type="Proteomes" id="UP001165292">
    <property type="component" value="Unassembled WGS sequence"/>
</dbReference>
<name>A0AA42BD59_9GAMM</name>
<proteinExistence type="predicted"/>
<dbReference type="AlphaFoldDB" id="A0AA42BD59"/>
<sequence length="215" mass="24076">MEGTTKALLIAFFLPLVSCANSEQYAGDLPYPYWRLGFLAPDYMEVWVETADVEDIRGERFFHVGSGIVAVRTPPENQGHAAGWGERVGWGAGRYVNSADLPKRIYVRWQSMAEPQTYRVILDIPERARQLMSERLDPPCRTSEYRHALALGLAPGGIVRGWVMSTCGKPIEVLRAQAEIEPKGPYRGESNGKHRPLSDSAKAYIEKHGIPYGSW</sequence>
<accession>A0AA42BD59</accession>
<organism evidence="1 2">
    <name type="scientific">Stutzerimonas nitrititolerans</name>
    <dbReference type="NCBI Taxonomy" id="2482751"/>
    <lineage>
        <taxon>Bacteria</taxon>
        <taxon>Pseudomonadati</taxon>
        <taxon>Pseudomonadota</taxon>
        <taxon>Gammaproteobacteria</taxon>
        <taxon>Pseudomonadales</taxon>
        <taxon>Pseudomonadaceae</taxon>
        <taxon>Stutzerimonas</taxon>
    </lineage>
</organism>
<reference evidence="1" key="1">
    <citation type="submission" date="2022-06" db="EMBL/GenBank/DDBJ databases">
        <title>Detection of beta-lactamases in bacteria of animal origin.</title>
        <authorList>
            <person name="Mlynarcik P."/>
            <person name="Zdarska V."/>
            <person name="Chudobova H."/>
            <person name="Prochazkova P."/>
            <person name="Hricova K."/>
            <person name="Mezerova K."/>
            <person name="Bardon J."/>
            <person name="Dolejska M."/>
            <person name="Sukkar I."/>
            <person name="Kolar M."/>
        </authorList>
    </citation>
    <scope>NUCLEOTIDE SEQUENCE</scope>
    <source>
        <strain evidence="1">S 300-3</strain>
    </source>
</reference>
<comment type="caution">
    <text evidence="1">The sequence shown here is derived from an EMBL/GenBank/DDBJ whole genome shotgun (WGS) entry which is preliminary data.</text>
</comment>
<dbReference type="InterPro" id="IPR021326">
    <property type="entry name" value="DUF2931"/>
</dbReference>
<dbReference type="RefSeq" id="WP_253162838.1">
    <property type="nucleotide sequence ID" value="NZ_JAMYBS010000008.1"/>
</dbReference>
<dbReference type="EMBL" id="JAMYBS010000008">
    <property type="protein sequence ID" value="MCO7545036.1"/>
    <property type="molecule type" value="Genomic_DNA"/>
</dbReference>
<evidence type="ECO:0000313" key="2">
    <source>
        <dbReference type="Proteomes" id="UP001165292"/>
    </source>
</evidence>